<organism evidence="2 3">
    <name type="scientific">Brassica cretica</name>
    <name type="common">Mustard</name>
    <dbReference type="NCBI Taxonomy" id="69181"/>
    <lineage>
        <taxon>Eukaryota</taxon>
        <taxon>Viridiplantae</taxon>
        <taxon>Streptophyta</taxon>
        <taxon>Embryophyta</taxon>
        <taxon>Tracheophyta</taxon>
        <taxon>Spermatophyta</taxon>
        <taxon>Magnoliopsida</taxon>
        <taxon>eudicotyledons</taxon>
        <taxon>Gunneridae</taxon>
        <taxon>Pentapetalae</taxon>
        <taxon>rosids</taxon>
        <taxon>malvids</taxon>
        <taxon>Brassicales</taxon>
        <taxon>Brassicaceae</taxon>
        <taxon>Brassiceae</taxon>
        <taxon>Brassica</taxon>
    </lineage>
</organism>
<evidence type="ECO:0000256" key="1">
    <source>
        <dbReference type="SAM" id="MobiDB-lite"/>
    </source>
</evidence>
<accession>A0A8S9PM18</accession>
<feature type="compositionally biased region" description="Gly residues" evidence="1">
    <location>
        <begin position="30"/>
        <end position="42"/>
    </location>
</feature>
<proteinExistence type="predicted"/>
<reference evidence="2" key="1">
    <citation type="submission" date="2019-12" db="EMBL/GenBank/DDBJ databases">
        <title>Genome sequencing and annotation of Brassica cretica.</title>
        <authorList>
            <person name="Studholme D.J."/>
            <person name="Sarris P."/>
        </authorList>
    </citation>
    <scope>NUCLEOTIDE SEQUENCE</scope>
    <source>
        <strain evidence="2">PFS-109/04</strain>
        <tissue evidence="2">Leaf</tissue>
    </source>
</reference>
<protein>
    <submittedName>
        <fullName evidence="2">Uncharacterized protein</fullName>
    </submittedName>
</protein>
<evidence type="ECO:0000313" key="3">
    <source>
        <dbReference type="Proteomes" id="UP000712600"/>
    </source>
</evidence>
<feature type="region of interest" description="Disordered" evidence="1">
    <location>
        <begin position="1"/>
        <end position="43"/>
    </location>
</feature>
<dbReference type="AlphaFoldDB" id="A0A8S9PM18"/>
<evidence type="ECO:0000313" key="2">
    <source>
        <dbReference type="EMBL" id="KAF3522194.1"/>
    </source>
</evidence>
<gene>
    <name evidence="2" type="ORF">F2Q69_00047810</name>
</gene>
<feature type="compositionally biased region" description="Basic and acidic residues" evidence="1">
    <location>
        <begin position="10"/>
        <end position="25"/>
    </location>
</feature>
<feature type="compositionally biased region" description="Basic and acidic residues" evidence="1">
    <location>
        <begin position="78"/>
        <end position="103"/>
    </location>
</feature>
<dbReference type="EMBL" id="QGKX02001347">
    <property type="protein sequence ID" value="KAF3522194.1"/>
    <property type="molecule type" value="Genomic_DNA"/>
</dbReference>
<feature type="region of interest" description="Disordered" evidence="1">
    <location>
        <begin position="60"/>
        <end position="138"/>
    </location>
</feature>
<name>A0A8S9PM18_BRACR</name>
<feature type="compositionally biased region" description="Basic and acidic residues" evidence="1">
    <location>
        <begin position="123"/>
        <end position="135"/>
    </location>
</feature>
<sequence length="269" mass="30381">MVNQAGSDGIKAESKDAAGRQKIMLEDMGQGRGSGIDNGAGGCSCSRSVTTLMEEARYEEAVLVEMEPSKKKKKRKREKTDIRKTKKMEEDDGDDRTRDERKAAASKKRKFDDGAQSSTSHATESKTSEADEGTNRPRVLKHLRHVVGQLTYAESFQFGHKTEQASCSCSDDGVKVAKDEKASALRRYCNLIKWGFDFRDREEEVELIMGLVVVLVLEEARYEEAVLVEMEPSKKKKKRKREKTYIRKTKKMEEDDGDDRTRDGRKAAA</sequence>
<feature type="compositionally biased region" description="Basic and acidic residues" evidence="1">
    <location>
        <begin position="259"/>
        <end position="269"/>
    </location>
</feature>
<feature type="region of interest" description="Disordered" evidence="1">
    <location>
        <begin position="231"/>
        <end position="269"/>
    </location>
</feature>
<feature type="compositionally biased region" description="Basic residues" evidence="1">
    <location>
        <begin position="234"/>
        <end position="250"/>
    </location>
</feature>
<comment type="caution">
    <text evidence="2">The sequence shown here is derived from an EMBL/GenBank/DDBJ whole genome shotgun (WGS) entry which is preliminary data.</text>
</comment>
<dbReference type="Proteomes" id="UP000712600">
    <property type="component" value="Unassembled WGS sequence"/>
</dbReference>